<dbReference type="OrthoDB" id="9785080at2"/>
<sequence>MKPILSIENLHKTLPDEGNSRLFSGITAQIDAPEIIALLGASGQGKSTLLRILAALDIADKGDIRLHGIPLSEWKPTDWRQKVGYVAQHAVMLSGSVEDNLRTVSMLHRTAFDRPLAERLMSSLGLEGAWGKRAGEMSGGEKQRVSLVRSLLMRPDVLLLDEVTASLDAHSKHAVESLLAEWRRQEGATAIMITHDLAQAAQMSDRIWFMSEGTLLEDDKTDSFFRQPKTDAGRRFIQLPATGEQPCQL</sequence>
<dbReference type="InterPro" id="IPR027417">
    <property type="entry name" value="P-loop_NTPase"/>
</dbReference>
<keyword evidence="2" id="KW-0547">Nucleotide-binding</keyword>
<dbReference type="Gene3D" id="3.40.50.300">
    <property type="entry name" value="P-loop containing nucleotide triphosphate hydrolases"/>
    <property type="match status" value="1"/>
</dbReference>
<dbReference type="GO" id="GO:0005524">
    <property type="term" value="F:ATP binding"/>
    <property type="evidence" value="ECO:0007669"/>
    <property type="project" value="UniProtKB-KW"/>
</dbReference>
<accession>A0A329MRN2</accession>
<feature type="domain" description="ABC transporter" evidence="4">
    <location>
        <begin position="5"/>
        <end position="237"/>
    </location>
</feature>
<dbReference type="InterPro" id="IPR003439">
    <property type="entry name" value="ABC_transporter-like_ATP-bd"/>
</dbReference>
<dbReference type="PANTHER" id="PTHR43423">
    <property type="entry name" value="ABC TRANSPORTER I FAMILY MEMBER 17"/>
    <property type="match status" value="1"/>
</dbReference>
<evidence type="ECO:0000256" key="2">
    <source>
        <dbReference type="ARBA" id="ARBA00022741"/>
    </source>
</evidence>
<gene>
    <name evidence="5" type="ORF">DQG23_06060</name>
</gene>
<evidence type="ECO:0000259" key="4">
    <source>
        <dbReference type="PROSITE" id="PS50893"/>
    </source>
</evidence>
<dbReference type="PROSITE" id="PS50893">
    <property type="entry name" value="ABC_TRANSPORTER_2"/>
    <property type="match status" value="1"/>
</dbReference>
<organism evidence="5 6">
    <name type="scientific">Paenibacillus contaminans</name>
    <dbReference type="NCBI Taxonomy" id="450362"/>
    <lineage>
        <taxon>Bacteria</taxon>
        <taxon>Bacillati</taxon>
        <taxon>Bacillota</taxon>
        <taxon>Bacilli</taxon>
        <taxon>Bacillales</taxon>
        <taxon>Paenibacillaceae</taxon>
        <taxon>Paenibacillus</taxon>
    </lineage>
</organism>
<protein>
    <submittedName>
        <fullName evidence="5">ABC transporter</fullName>
    </submittedName>
</protein>
<dbReference type="PROSITE" id="PS00211">
    <property type="entry name" value="ABC_TRANSPORTER_1"/>
    <property type="match status" value="1"/>
</dbReference>
<dbReference type="InterPro" id="IPR017871">
    <property type="entry name" value="ABC_transporter-like_CS"/>
</dbReference>
<reference evidence="5 6" key="1">
    <citation type="journal article" date="2009" name="Int. J. Syst. Evol. Microbiol.">
        <title>Paenibacillus contaminans sp. nov., isolated from a contaminated laboratory plate.</title>
        <authorList>
            <person name="Chou J.H."/>
            <person name="Lee J.H."/>
            <person name="Lin M.C."/>
            <person name="Chang P.S."/>
            <person name="Arun A.B."/>
            <person name="Young C.C."/>
            <person name="Chen W.M."/>
        </authorList>
    </citation>
    <scope>NUCLEOTIDE SEQUENCE [LARGE SCALE GENOMIC DNA]</scope>
    <source>
        <strain evidence="5 6">CKOBP-6</strain>
    </source>
</reference>
<proteinExistence type="predicted"/>
<evidence type="ECO:0000256" key="1">
    <source>
        <dbReference type="ARBA" id="ARBA00022448"/>
    </source>
</evidence>
<keyword evidence="1" id="KW-0813">Transport</keyword>
<dbReference type="InterPro" id="IPR003593">
    <property type="entry name" value="AAA+_ATPase"/>
</dbReference>
<keyword evidence="6" id="KW-1185">Reference proteome</keyword>
<dbReference type="RefSeq" id="WP_113030035.1">
    <property type="nucleotide sequence ID" value="NZ_QMFB01000002.1"/>
</dbReference>
<keyword evidence="3" id="KW-0067">ATP-binding</keyword>
<evidence type="ECO:0000313" key="5">
    <source>
        <dbReference type="EMBL" id="RAV22629.1"/>
    </source>
</evidence>
<dbReference type="Pfam" id="PF00005">
    <property type="entry name" value="ABC_tran"/>
    <property type="match status" value="1"/>
</dbReference>
<dbReference type="PANTHER" id="PTHR43423:SF1">
    <property type="entry name" value="ABC TRANSPORTER I FAMILY MEMBER 17"/>
    <property type="match status" value="1"/>
</dbReference>
<dbReference type="AlphaFoldDB" id="A0A329MRN2"/>
<dbReference type="GO" id="GO:0016887">
    <property type="term" value="F:ATP hydrolysis activity"/>
    <property type="evidence" value="ECO:0007669"/>
    <property type="project" value="InterPro"/>
</dbReference>
<name>A0A329MRN2_9BACL</name>
<comment type="caution">
    <text evidence="5">The sequence shown here is derived from an EMBL/GenBank/DDBJ whole genome shotgun (WGS) entry which is preliminary data.</text>
</comment>
<dbReference type="SUPFAM" id="SSF52540">
    <property type="entry name" value="P-loop containing nucleoside triphosphate hydrolases"/>
    <property type="match status" value="1"/>
</dbReference>
<evidence type="ECO:0000256" key="3">
    <source>
        <dbReference type="ARBA" id="ARBA00022840"/>
    </source>
</evidence>
<dbReference type="Proteomes" id="UP000250369">
    <property type="component" value="Unassembled WGS sequence"/>
</dbReference>
<dbReference type="EMBL" id="QMFB01000002">
    <property type="protein sequence ID" value="RAV22629.1"/>
    <property type="molecule type" value="Genomic_DNA"/>
</dbReference>
<dbReference type="SMART" id="SM00382">
    <property type="entry name" value="AAA"/>
    <property type="match status" value="1"/>
</dbReference>
<evidence type="ECO:0000313" key="6">
    <source>
        <dbReference type="Proteomes" id="UP000250369"/>
    </source>
</evidence>